<sequence length="315" mass="33164">MTDSIPFVSSEAIDAKLDYPSLIAALKAAFAADWTVPVRHHHAVPIPGEPDQTLLLMPAWEGGKSVGVKLVTITPGNGARNLPAVQGIYLLLDGGTGVPKVLMEGTTLTVRRTAAASALAAGFCARKDAAVHLMVGAGALARPLIEAHRAARPIQRTLLWARKPEQAEAKAADLAKAGIAVEVAHDLETAARQADIVSCATLSSEPLIHGAWLKPGAHLDLVGAYLPELRESDDEAVRRATLFCDTRGGALKEGGDLVQPLKAGVIQESSIAAELADLCKGKHPGRTRDEEITLFKSVGTAIEDLAAAKLMLERM</sequence>
<dbReference type="PANTHER" id="PTHR13812">
    <property type="entry name" value="KETIMINE REDUCTASE MU-CRYSTALLIN"/>
    <property type="match status" value="1"/>
</dbReference>
<dbReference type="InterPro" id="IPR003462">
    <property type="entry name" value="ODC_Mu_crystall"/>
</dbReference>
<dbReference type="EMBL" id="JAUYVI010000004">
    <property type="protein sequence ID" value="MDQ7248522.1"/>
    <property type="molecule type" value="Genomic_DNA"/>
</dbReference>
<proteinExistence type="predicted"/>
<comment type="caution">
    <text evidence="1">The sequence shown here is derived from an EMBL/GenBank/DDBJ whole genome shotgun (WGS) entry which is preliminary data.</text>
</comment>
<dbReference type="Proteomes" id="UP001230156">
    <property type="component" value="Unassembled WGS sequence"/>
</dbReference>
<accession>A0ABU0YLD7</accession>
<protein>
    <submittedName>
        <fullName evidence="1">Ornithine cyclodeaminase family protein</fullName>
    </submittedName>
</protein>
<evidence type="ECO:0000313" key="2">
    <source>
        <dbReference type="Proteomes" id="UP001230156"/>
    </source>
</evidence>
<dbReference type="NCBIfam" id="NF004793">
    <property type="entry name" value="PRK06141.1"/>
    <property type="match status" value="1"/>
</dbReference>
<dbReference type="Gene3D" id="3.30.1780.10">
    <property type="entry name" value="ornithine cyclodeaminase, domain 1"/>
    <property type="match status" value="1"/>
</dbReference>
<dbReference type="PIRSF" id="PIRSF001439">
    <property type="entry name" value="CryM"/>
    <property type="match status" value="1"/>
</dbReference>
<dbReference type="RefSeq" id="WP_379956001.1">
    <property type="nucleotide sequence ID" value="NZ_JAUYVI010000004.1"/>
</dbReference>
<dbReference type="SUPFAM" id="SSF51735">
    <property type="entry name" value="NAD(P)-binding Rossmann-fold domains"/>
    <property type="match status" value="1"/>
</dbReference>
<keyword evidence="2" id="KW-1185">Reference proteome</keyword>
<dbReference type="InterPro" id="IPR036291">
    <property type="entry name" value="NAD(P)-bd_dom_sf"/>
</dbReference>
<name>A0ABU0YLD7_9PROT</name>
<reference evidence="2" key="1">
    <citation type="submission" date="2023-08" db="EMBL/GenBank/DDBJ databases">
        <title>Rhodospirillaceae gen. nov., a novel taxon isolated from the Yangtze River Yuezi River estuary sludge.</title>
        <authorList>
            <person name="Ruan L."/>
        </authorList>
    </citation>
    <scope>NUCLEOTIDE SEQUENCE [LARGE SCALE GENOMIC DNA]</scope>
    <source>
        <strain evidence="2">R-7</strain>
    </source>
</reference>
<dbReference type="PANTHER" id="PTHR13812:SF19">
    <property type="entry name" value="KETIMINE REDUCTASE MU-CRYSTALLIN"/>
    <property type="match status" value="1"/>
</dbReference>
<organism evidence="1 2">
    <name type="scientific">Dongia sedimenti</name>
    <dbReference type="NCBI Taxonomy" id="3064282"/>
    <lineage>
        <taxon>Bacteria</taxon>
        <taxon>Pseudomonadati</taxon>
        <taxon>Pseudomonadota</taxon>
        <taxon>Alphaproteobacteria</taxon>
        <taxon>Rhodospirillales</taxon>
        <taxon>Dongiaceae</taxon>
        <taxon>Dongia</taxon>
    </lineage>
</organism>
<gene>
    <name evidence="1" type="ORF">Q8A70_12630</name>
</gene>
<dbReference type="Pfam" id="PF02423">
    <property type="entry name" value="OCD_Mu_crystall"/>
    <property type="match status" value="1"/>
</dbReference>
<evidence type="ECO:0000313" key="1">
    <source>
        <dbReference type="EMBL" id="MDQ7248522.1"/>
    </source>
</evidence>
<dbReference type="InterPro" id="IPR023401">
    <property type="entry name" value="ODC_N"/>
</dbReference>
<dbReference type="Gene3D" id="3.40.50.720">
    <property type="entry name" value="NAD(P)-binding Rossmann-like Domain"/>
    <property type="match status" value="1"/>
</dbReference>